<dbReference type="InterPro" id="IPR010131">
    <property type="entry name" value="MdtP/NodT-like"/>
</dbReference>
<dbReference type="RefSeq" id="WP_248342414.1">
    <property type="nucleotide sequence ID" value="NZ_AP025592.1"/>
</dbReference>
<dbReference type="Gene3D" id="1.20.1600.10">
    <property type="entry name" value="Outer membrane efflux proteins (OEP)"/>
    <property type="match status" value="1"/>
</dbReference>
<dbReference type="PANTHER" id="PTHR30203:SF32">
    <property type="entry name" value="CATION EFFLUX SYSTEM PROTEIN CUSC"/>
    <property type="match status" value="1"/>
</dbReference>
<evidence type="ECO:0000256" key="4">
    <source>
        <dbReference type="SAM" id="MobiDB-lite"/>
    </source>
</evidence>
<keyword evidence="2" id="KW-0449">Lipoprotein</keyword>
<gene>
    <name evidence="5" type="ORF">AMPC_31310</name>
</gene>
<evidence type="ECO:0000256" key="3">
    <source>
        <dbReference type="SAM" id="Coils"/>
    </source>
</evidence>
<evidence type="ECO:0000256" key="2">
    <source>
        <dbReference type="RuleBase" id="RU362097"/>
    </source>
</evidence>
<dbReference type="SUPFAM" id="SSF56954">
    <property type="entry name" value="Outer membrane efflux proteins (OEP)"/>
    <property type="match status" value="1"/>
</dbReference>
<keyword evidence="2" id="KW-0732">Signal</keyword>
<sequence>MTSRALLPAALALGLCACAASRAHERPQADVPPTWNRQAEASGAPAADSRWWSRFGDPALDRLVAEALRRNNDLAAAALKVRRARLEAGLAAGAQLPSVAAGPSAAVARSFGPGAGTSATYGLSGTVTWEADLWGRLASQRSAAEWEASATELDRESAALALTGTTATLYWKVAYLKQRLALSAQSVAAAKRALEIARALKDAGGGSGLDVAQAEQTTASQEAAHTQLEQQLVEARNALAILFDRAPGAVADEPETLPAALPDVAAGLPAELLSRRPDVRAAELRVRAAWATADATRASFYPTLTLTGSLGVTSDALSRLVQNPIGTLGAALALPFLQYRDAQRKTGIAEVEAEGTVLTFRQTLYKALADVEDALSARTQYRLQAERLDRSLSAARRAESLSEIRYRAGAVLLKVWLDAQEARRQAEVAALQNRLDQLQAHVTLTEALGGDTLPL</sequence>
<evidence type="ECO:0000313" key="6">
    <source>
        <dbReference type="Proteomes" id="UP001162734"/>
    </source>
</evidence>
<keyword evidence="2" id="KW-0472">Membrane</keyword>
<organism evidence="5 6">
    <name type="scientific">Anaeromyxobacter paludicola</name>
    <dbReference type="NCBI Taxonomy" id="2918171"/>
    <lineage>
        <taxon>Bacteria</taxon>
        <taxon>Pseudomonadati</taxon>
        <taxon>Myxococcota</taxon>
        <taxon>Myxococcia</taxon>
        <taxon>Myxococcales</taxon>
        <taxon>Cystobacterineae</taxon>
        <taxon>Anaeromyxobacteraceae</taxon>
        <taxon>Anaeromyxobacter</taxon>
    </lineage>
</organism>
<dbReference type="NCBIfam" id="TIGR01845">
    <property type="entry name" value="outer_NodT"/>
    <property type="match status" value="1"/>
</dbReference>
<accession>A0ABN6NDF1</accession>
<dbReference type="Proteomes" id="UP001162734">
    <property type="component" value="Chromosome"/>
</dbReference>
<keyword evidence="2" id="KW-0812">Transmembrane</keyword>
<comment type="similarity">
    <text evidence="1 2">Belongs to the outer membrane factor (OMF) (TC 1.B.17) family.</text>
</comment>
<keyword evidence="6" id="KW-1185">Reference proteome</keyword>
<dbReference type="PANTHER" id="PTHR30203">
    <property type="entry name" value="OUTER MEMBRANE CATION EFFLUX PROTEIN"/>
    <property type="match status" value="1"/>
</dbReference>
<evidence type="ECO:0000313" key="5">
    <source>
        <dbReference type="EMBL" id="BDG10018.1"/>
    </source>
</evidence>
<dbReference type="Pfam" id="PF02321">
    <property type="entry name" value="OEP"/>
    <property type="match status" value="2"/>
</dbReference>
<reference evidence="6" key="1">
    <citation type="journal article" date="2022" name="Int. J. Syst. Evol. Microbiol.">
        <title>Anaeromyxobacter oryzae sp. nov., Anaeromyxobacter diazotrophicus sp. nov. and Anaeromyxobacter paludicola sp. nov., isolated from paddy soils.</title>
        <authorList>
            <person name="Itoh H."/>
            <person name="Xu Z."/>
            <person name="Mise K."/>
            <person name="Masuda Y."/>
            <person name="Ushijima N."/>
            <person name="Hayakawa C."/>
            <person name="Shiratori Y."/>
            <person name="Senoo K."/>
        </authorList>
    </citation>
    <scope>NUCLEOTIDE SEQUENCE [LARGE SCALE GENOMIC DNA]</scope>
    <source>
        <strain evidence="6">Red630</strain>
    </source>
</reference>
<feature type="compositionally biased region" description="Low complexity" evidence="4">
    <location>
        <begin position="212"/>
        <end position="225"/>
    </location>
</feature>
<feature type="chain" id="PRO_5044990769" evidence="2">
    <location>
        <begin position="20"/>
        <end position="455"/>
    </location>
</feature>
<name>A0ABN6NDF1_9BACT</name>
<evidence type="ECO:0000256" key="1">
    <source>
        <dbReference type="ARBA" id="ARBA00007613"/>
    </source>
</evidence>
<dbReference type="Gene3D" id="2.20.200.10">
    <property type="entry name" value="Outer membrane efflux proteins (OEP)"/>
    <property type="match status" value="1"/>
</dbReference>
<dbReference type="PROSITE" id="PS51257">
    <property type="entry name" value="PROKAR_LIPOPROTEIN"/>
    <property type="match status" value="1"/>
</dbReference>
<keyword evidence="2" id="KW-0564">Palmitate</keyword>
<keyword evidence="3" id="KW-0175">Coiled coil</keyword>
<keyword evidence="2" id="KW-1134">Transmembrane beta strand</keyword>
<feature type="coiled-coil region" evidence="3">
    <location>
        <begin position="421"/>
        <end position="448"/>
    </location>
</feature>
<feature type="signal peptide" evidence="2">
    <location>
        <begin position="1"/>
        <end position="19"/>
    </location>
</feature>
<dbReference type="InterPro" id="IPR003423">
    <property type="entry name" value="OMP_efflux"/>
</dbReference>
<feature type="region of interest" description="Disordered" evidence="4">
    <location>
        <begin position="205"/>
        <end position="225"/>
    </location>
</feature>
<proteinExistence type="inferred from homology"/>
<comment type="subcellular location">
    <subcellularLocation>
        <location evidence="2">Cell membrane</location>
        <topology evidence="2">Lipid-anchor</topology>
    </subcellularLocation>
</comment>
<dbReference type="EMBL" id="AP025592">
    <property type="protein sequence ID" value="BDG10018.1"/>
    <property type="molecule type" value="Genomic_DNA"/>
</dbReference>
<protein>
    <submittedName>
        <fullName evidence="5">Outer membrane efflux protein</fullName>
    </submittedName>
</protein>